<comment type="caution">
    <text evidence="2">The sequence shown here is derived from an EMBL/GenBank/DDBJ whole genome shotgun (WGS) entry which is preliminary data.</text>
</comment>
<evidence type="ECO:0000256" key="1">
    <source>
        <dbReference type="SAM" id="MobiDB-lite"/>
    </source>
</evidence>
<gene>
    <name evidence="2" type="ORF">B0A48_11387</name>
</gene>
<dbReference type="AlphaFoldDB" id="A0A1V8SW70"/>
<evidence type="ECO:0000313" key="2">
    <source>
        <dbReference type="EMBL" id="OQO03132.1"/>
    </source>
</evidence>
<organism evidence="2 3">
    <name type="scientific">Cryoendolithus antarcticus</name>
    <dbReference type="NCBI Taxonomy" id="1507870"/>
    <lineage>
        <taxon>Eukaryota</taxon>
        <taxon>Fungi</taxon>
        <taxon>Dikarya</taxon>
        <taxon>Ascomycota</taxon>
        <taxon>Pezizomycotina</taxon>
        <taxon>Dothideomycetes</taxon>
        <taxon>Dothideomycetidae</taxon>
        <taxon>Cladosporiales</taxon>
        <taxon>Cladosporiaceae</taxon>
        <taxon>Cryoendolithus</taxon>
    </lineage>
</organism>
<evidence type="ECO:0008006" key="4">
    <source>
        <dbReference type="Google" id="ProtNLM"/>
    </source>
</evidence>
<reference evidence="3" key="1">
    <citation type="submission" date="2017-03" db="EMBL/GenBank/DDBJ databases">
        <title>Genomes of endolithic fungi from Antarctica.</title>
        <authorList>
            <person name="Coleine C."/>
            <person name="Masonjones S."/>
            <person name="Stajich J.E."/>
        </authorList>
    </citation>
    <scope>NUCLEOTIDE SEQUENCE [LARGE SCALE GENOMIC DNA]</scope>
    <source>
        <strain evidence="3">CCFEE 5527</strain>
    </source>
</reference>
<proteinExistence type="predicted"/>
<dbReference type="SUPFAM" id="SSF52047">
    <property type="entry name" value="RNI-like"/>
    <property type="match status" value="1"/>
</dbReference>
<protein>
    <recommendedName>
        <fullName evidence="4">F-box domain-containing protein</fullName>
    </recommendedName>
</protein>
<accession>A0A1V8SW70</accession>
<feature type="compositionally biased region" description="Polar residues" evidence="1">
    <location>
        <begin position="1"/>
        <end position="20"/>
    </location>
</feature>
<dbReference type="InterPro" id="IPR032675">
    <property type="entry name" value="LRR_dom_sf"/>
</dbReference>
<name>A0A1V8SW70_9PEZI</name>
<evidence type="ECO:0000313" key="3">
    <source>
        <dbReference type="Proteomes" id="UP000192596"/>
    </source>
</evidence>
<dbReference type="InParanoid" id="A0A1V8SW70"/>
<dbReference type="OrthoDB" id="10680019at2759"/>
<keyword evidence="3" id="KW-1185">Reference proteome</keyword>
<dbReference type="Gene3D" id="3.80.10.10">
    <property type="entry name" value="Ribonuclease Inhibitor"/>
    <property type="match status" value="1"/>
</dbReference>
<sequence>MPATTRQSATAPSNTLQPSQRRIGRRPAFARKSYQSVNAYFARSTPVVNVPRLLALPAELQKDILDYITTCRDRKSLCLVSKEMHAIAAPYLYRNISLSPASLIQKVQDALCKSNLSLQHVRRLVVRKAPFACPGMTEAGFAVLSSVLTALPKDGLEMFAIYAGTAIVPCDLDYLLRLRQRRSNLYQMQCAETCPVLHLLPDADEPRNVTTLQLTLRNQETCASAQTILQAAPMVINLAIELSCTEWLTSDGPKTGELVINTLFEQQDTKFGSQKSQKPALQKLRLSRMDLTTAGTILPTVVDCGSLRHLQLVDCDNIVPLCESFSQLRLPLEVVDIKDASDGDRRGKTGVLLQSVRQLRRFRITRSVYDDPNHDFQWAALQRHAATLQVLEIVDGEPDGTVFRATTVIDRSAAALRKLFVSCTDLRQLCMGGFGLESGTWTNQVHGVNLLLDCVSNLRNLRTLKLRMYPECLDGSIYIESEERQTIFEAQIRHHAVVLASKVFQELGAGCPRFRVVVVEAWEMSQDGTPDYFATFAFLRASQTDVYGCTGAVAVKEPLHTIKHHEPCSDI</sequence>
<dbReference type="Proteomes" id="UP000192596">
    <property type="component" value="Unassembled WGS sequence"/>
</dbReference>
<dbReference type="EMBL" id="NAJO01000025">
    <property type="protein sequence ID" value="OQO03132.1"/>
    <property type="molecule type" value="Genomic_DNA"/>
</dbReference>
<feature type="region of interest" description="Disordered" evidence="1">
    <location>
        <begin position="1"/>
        <end position="21"/>
    </location>
</feature>